<proteinExistence type="predicted"/>
<organism evidence="2 3">
    <name type="scientific">Devosia nitrariae</name>
    <dbReference type="NCBI Taxonomy" id="2071872"/>
    <lineage>
        <taxon>Bacteria</taxon>
        <taxon>Pseudomonadati</taxon>
        <taxon>Pseudomonadota</taxon>
        <taxon>Alphaproteobacteria</taxon>
        <taxon>Hyphomicrobiales</taxon>
        <taxon>Devosiaceae</taxon>
        <taxon>Devosia</taxon>
    </lineage>
</organism>
<feature type="region of interest" description="Disordered" evidence="1">
    <location>
        <begin position="1"/>
        <end position="34"/>
    </location>
</feature>
<gene>
    <name evidence="2" type="ORF">GCM10010862_26920</name>
</gene>
<evidence type="ECO:0000256" key="1">
    <source>
        <dbReference type="SAM" id="MobiDB-lite"/>
    </source>
</evidence>
<feature type="compositionally biased region" description="Basic and acidic residues" evidence="1">
    <location>
        <begin position="17"/>
        <end position="32"/>
    </location>
</feature>
<dbReference type="Proteomes" id="UP001156691">
    <property type="component" value="Unassembled WGS sequence"/>
</dbReference>
<accession>A0ABQ5W6L9</accession>
<name>A0ABQ5W6L9_9HYPH</name>
<evidence type="ECO:0008006" key="4">
    <source>
        <dbReference type="Google" id="ProtNLM"/>
    </source>
</evidence>
<sequence length="144" mass="16077">MPLKPKRHAPPGQATRAEQRKRYDHQRGKTAERGYGGRWQRERGMFLNQNPLCIKCQKEGRITAASVVDHIIPHQGDPLLMWDWSNWQAQSRGHAGIGPAAAHAVGEADRGLRPSDQPQPAGGHLFRLLTSETTGDHRGRRSVP</sequence>
<comment type="caution">
    <text evidence="2">The sequence shown here is derived from an EMBL/GenBank/DDBJ whole genome shotgun (WGS) entry which is preliminary data.</text>
</comment>
<feature type="compositionally biased region" description="Low complexity" evidence="1">
    <location>
        <begin position="93"/>
        <end position="105"/>
    </location>
</feature>
<feature type="region of interest" description="Disordered" evidence="1">
    <location>
        <begin position="92"/>
        <end position="144"/>
    </location>
</feature>
<evidence type="ECO:0000313" key="2">
    <source>
        <dbReference type="EMBL" id="GLQ55433.1"/>
    </source>
</evidence>
<evidence type="ECO:0000313" key="3">
    <source>
        <dbReference type="Proteomes" id="UP001156691"/>
    </source>
</evidence>
<protein>
    <recommendedName>
        <fullName evidence="4">HNH endonuclease</fullName>
    </recommendedName>
</protein>
<keyword evidence="3" id="KW-1185">Reference proteome</keyword>
<dbReference type="EMBL" id="BSNS01000011">
    <property type="protein sequence ID" value="GLQ55433.1"/>
    <property type="molecule type" value="Genomic_DNA"/>
</dbReference>
<reference evidence="3" key="1">
    <citation type="journal article" date="2019" name="Int. J. Syst. Evol. Microbiol.">
        <title>The Global Catalogue of Microorganisms (GCM) 10K type strain sequencing project: providing services to taxonomists for standard genome sequencing and annotation.</title>
        <authorList>
            <consortium name="The Broad Institute Genomics Platform"/>
            <consortium name="The Broad Institute Genome Sequencing Center for Infectious Disease"/>
            <person name="Wu L."/>
            <person name="Ma J."/>
        </authorList>
    </citation>
    <scope>NUCLEOTIDE SEQUENCE [LARGE SCALE GENOMIC DNA]</scope>
    <source>
        <strain evidence="3">NBRC 112416</strain>
    </source>
</reference>